<keyword evidence="3" id="KW-1185">Reference proteome</keyword>
<dbReference type="EMBL" id="CAJVPY010008078">
    <property type="protein sequence ID" value="CAG8691127.1"/>
    <property type="molecule type" value="Genomic_DNA"/>
</dbReference>
<reference evidence="2" key="1">
    <citation type="submission" date="2021-06" db="EMBL/GenBank/DDBJ databases">
        <authorList>
            <person name="Kallberg Y."/>
            <person name="Tangrot J."/>
            <person name="Rosling A."/>
        </authorList>
    </citation>
    <scope>NUCLEOTIDE SEQUENCE</scope>
    <source>
        <strain evidence="2">MA453B</strain>
    </source>
</reference>
<accession>A0A9N9HII7</accession>
<feature type="compositionally biased region" description="Polar residues" evidence="1">
    <location>
        <begin position="101"/>
        <end position="122"/>
    </location>
</feature>
<name>A0A9N9HII7_9GLOM</name>
<evidence type="ECO:0000313" key="3">
    <source>
        <dbReference type="Proteomes" id="UP000789405"/>
    </source>
</evidence>
<organism evidence="2 3">
    <name type="scientific">Dentiscutata erythropus</name>
    <dbReference type="NCBI Taxonomy" id="1348616"/>
    <lineage>
        <taxon>Eukaryota</taxon>
        <taxon>Fungi</taxon>
        <taxon>Fungi incertae sedis</taxon>
        <taxon>Mucoromycota</taxon>
        <taxon>Glomeromycotina</taxon>
        <taxon>Glomeromycetes</taxon>
        <taxon>Diversisporales</taxon>
        <taxon>Gigasporaceae</taxon>
        <taxon>Dentiscutata</taxon>
    </lineage>
</organism>
<dbReference type="AlphaFoldDB" id="A0A9N9HII7"/>
<sequence length="141" mass="15922">INLEHSDCSIYVTIFLPDTITVFESDTEQQFYQSAKVLENIINVHFPILTTESSFSSNKDQPQDNIFTAEVDSWNPATGPQFRQVLLLKDTILQLPGGFPGQQTWDHNQSRPTSPTGSDRTQVHTIDYTTLFANNEFVGII</sequence>
<evidence type="ECO:0000256" key="1">
    <source>
        <dbReference type="SAM" id="MobiDB-lite"/>
    </source>
</evidence>
<comment type="caution">
    <text evidence="2">The sequence shown here is derived from an EMBL/GenBank/DDBJ whole genome shotgun (WGS) entry which is preliminary data.</text>
</comment>
<proteinExistence type="predicted"/>
<feature type="non-terminal residue" evidence="2">
    <location>
        <position position="1"/>
    </location>
</feature>
<protein>
    <submittedName>
        <fullName evidence="2">13021_t:CDS:1</fullName>
    </submittedName>
</protein>
<gene>
    <name evidence="2" type="ORF">DERYTH_LOCUS12381</name>
</gene>
<feature type="region of interest" description="Disordered" evidence="1">
    <location>
        <begin position="99"/>
        <end position="122"/>
    </location>
</feature>
<dbReference type="Proteomes" id="UP000789405">
    <property type="component" value="Unassembled WGS sequence"/>
</dbReference>
<evidence type="ECO:0000313" key="2">
    <source>
        <dbReference type="EMBL" id="CAG8691127.1"/>
    </source>
</evidence>